<dbReference type="Gene3D" id="3.90.550.10">
    <property type="entry name" value="Spore Coat Polysaccharide Biosynthesis Protein SpsA, Chain A"/>
    <property type="match status" value="1"/>
</dbReference>
<evidence type="ECO:0000256" key="6">
    <source>
        <dbReference type="ARBA" id="ARBA00023136"/>
    </source>
</evidence>
<dbReference type="OrthoDB" id="370884at2759"/>
<sequence length="817" mass="92560">MESSDVYVIYVLDFKQDKSKDDLTYILATDADVRFAPTDVMALMDLMSRNPRVGAVCGRTHPMGSGPMVWYQIFDYAIGHWLLKVANHVMGSVLCSPGCFSVYRARAIRDVLPQYATGVDCAMDFLIKDMGEDRWFCTLLVESGWKLEYCATSEDSTYCPEEFDEFFKQRRRWGPSTFANSVIVLQRHAEIRKNNDAISMPFIIYQVVLLISSIIGPATVLLVIAGGLSYAYEESISLVGALIAMVIMTTVFTIVCLFCSQNTQLKWAKFLTFVFAIIMAIVFVGMILQTVEDVGRYIDPPTVKPPTTETPGWHNGTVTTTKAPVVYDTYKWMFTPPTWYLFILLGIFFMTAMLHGFEGLSIIHGFWYLLCLPSGYLLLTIYSVANLTDRSWGTREGKTASAVETADMTWYEKLAGYFKYFCWCCVPPNLREKAPAAQQETRVVTEEGEGNGGEETDDDTSSEDLDETDGTEKLLVDIEEDGEEVDDANKPLLKKEKLKPKKSAMKKAGSLKRFPSIEMLDEKEKRLRSSSGSNSSFRFPGDHGHVRFSKSLPKLNAATTVDEWLPAEFKNYAPNFKQQGYDTVAFIAGNIKEKDLRDLGIENRGHRKRLMFFIDSLPPEDMFSDVPESVEEWLINLALEEYWPKFYESSYTEPRDLADIKYMTSENITTIFGISKEGHLKRIKAATSVLQYPTKSQTKIREARKAVMAEPVRQLKTDNADGGEEYEFWNELREICLLPEQAAFNQSGDLVNKLGDLRDTCLMVLTVANVLWLAFMITVMSQGDKLNVLGSDFAAVAFLFIYGFVLLMQFLSLLWHR</sequence>
<feature type="transmembrane region" description="Helical" evidence="8">
    <location>
        <begin position="762"/>
        <end position="781"/>
    </location>
</feature>
<feature type="region of interest" description="Disordered" evidence="7">
    <location>
        <begin position="435"/>
        <end position="508"/>
    </location>
</feature>
<dbReference type="SUPFAM" id="SSF53448">
    <property type="entry name" value="Nucleotide-diphospho-sugar transferases"/>
    <property type="match status" value="1"/>
</dbReference>
<feature type="transmembrane region" description="Helical" evidence="8">
    <location>
        <begin position="366"/>
        <end position="385"/>
    </location>
</feature>
<feature type="transmembrane region" description="Helical" evidence="8">
    <location>
        <begin position="337"/>
        <end position="354"/>
    </location>
</feature>
<dbReference type="Proteomes" id="UP000594262">
    <property type="component" value="Unplaced"/>
</dbReference>
<accession>A0A7M5WVI9</accession>
<dbReference type="SMART" id="SM00454">
    <property type="entry name" value="SAM"/>
    <property type="match status" value="2"/>
</dbReference>
<feature type="compositionally biased region" description="Basic residues" evidence="7">
    <location>
        <begin position="496"/>
        <end position="505"/>
    </location>
</feature>
<evidence type="ECO:0000256" key="8">
    <source>
        <dbReference type="SAM" id="Phobius"/>
    </source>
</evidence>
<feature type="domain" description="SAM" evidence="9">
    <location>
        <begin position="628"/>
        <end position="693"/>
    </location>
</feature>
<protein>
    <recommendedName>
        <fullName evidence="2">chitin synthase</fullName>
        <ecNumber evidence="2">2.4.1.16</ecNumber>
    </recommendedName>
</protein>
<name>A0A7M5WVI9_9CNID</name>
<dbReference type="Pfam" id="PF03142">
    <property type="entry name" value="Chitin_synth_2"/>
    <property type="match status" value="1"/>
</dbReference>
<feature type="transmembrane region" description="Helical" evidence="8">
    <location>
        <begin position="202"/>
        <end position="230"/>
    </location>
</feature>
<dbReference type="GO" id="GO:0071944">
    <property type="term" value="C:cell periphery"/>
    <property type="evidence" value="ECO:0007669"/>
    <property type="project" value="TreeGrafter"/>
</dbReference>
<dbReference type="GO" id="GO:0006031">
    <property type="term" value="P:chitin biosynthetic process"/>
    <property type="evidence" value="ECO:0007669"/>
    <property type="project" value="TreeGrafter"/>
</dbReference>
<organism evidence="10 11">
    <name type="scientific">Clytia hemisphaerica</name>
    <dbReference type="NCBI Taxonomy" id="252671"/>
    <lineage>
        <taxon>Eukaryota</taxon>
        <taxon>Metazoa</taxon>
        <taxon>Cnidaria</taxon>
        <taxon>Hydrozoa</taxon>
        <taxon>Hydroidolina</taxon>
        <taxon>Leptothecata</taxon>
        <taxon>Obeliida</taxon>
        <taxon>Clytiidae</taxon>
        <taxon>Clytia</taxon>
    </lineage>
</organism>
<evidence type="ECO:0000256" key="3">
    <source>
        <dbReference type="ARBA" id="ARBA00022676"/>
    </source>
</evidence>
<dbReference type="EnsemblMetazoa" id="CLYHEMT013544.1">
    <property type="protein sequence ID" value="CLYHEMP013544.1"/>
    <property type="gene ID" value="CLYHEMG013544"/>
</dbReference>
<comment type="subcellular location">
    <subcellularLocation>
        <location evidence="1">Membrane</location>
        <topology evidence="1">Multi-pass membrane protein</topology>
    </subcellularLocation>
</comment>
<evidence type="ECO:0000256" key="7">
    <source>
        <dbReference type="SAM" id="MobiDB-lite"/>
    </source>
</evidence>
<dbReference type="InterPro" id="IPR001660">
    <property type="entry name" value="SAM"/>
</dbReference>
<dbReference type="InterPro" id="IPR013761">
    <property type="entry name" value="SAM/pointed_sf"/>
</dbReference>
<keyword evidence="6 8" id="KW-0472">Membrane</keyword>
<keyword evidence="11" id="KW-1185">Reference proteome</keyword>
<evidence type="ECO:0000313" key="11">
    <source>
        <dbReference type="Proteomes" id="UP000594262"/>
    </source>
</evidence>
<feature type="transmembrane region" description="Helical" evidence="8">
    <location>
        <begin position="793"/>
        <end position="815"/>
    </location>
</feature>
<dbReference type="GO" id="GO:0004100">
    <property type="term" value="F:chitin synthase activity"/>
    <property type="evidence" value="ECO:0007669"/>
    <property type="project" value="UniProtKB-EC"/>
</dbReference>
<evidence type="ECO:0000256" key="1">
    <source>
        <dbReference type="ARBA" id="ARBA00004141"/>
    </source>
</evidence>
<dbReference type="GO" id="GO:0016020">
    <property type="term" value="C:membrane"/>
    <property type="evidence" value="ECO:0007669"/>
    <property type="project" value="UniProtKB-SubCell"/>
</dbReference>
<dbReference type="PANTHER" id="PTHR22914:SF41">
    <property type="entry name" value="CHITIN SYNTHASE 7"/>
    <property type="match status" value="1"/>
</dbReference>
<evidence type="ECO:0000313" key="10">
    <source>
        <dbReference type="EnsemblMetazoa" id="CLYHEMP013544.1"/>
    </source>
</evidence>
<dbReference type="Gene3D" id="1.10.150.50">
    <property type="entry name" value="Transcription Factor, Ets-1"/>
    <property type="match status" value="2"/>
</dbReference>
<keyword evidence="3" id="KW-0808">Transferase</keyword>
<feature type="compositionally biased region" description="Acidic residues" evidence="7">
    <location>
        <begin position="477"/>
        <end position="486"/>
    </location>
</feature>
<dbReference type="Pfam" id="PF00536">
    <property type="entry name" value="SAM_1"/>
    <property type="match status" value="1"/>
</dbReference>
<feature type="transmembrane region" description="Helical" evidence="8">
    <location>
        <begin position="236"/>
        <end position="258"/>
    </location>
</feature>
<feature type="domain" description="SAM" evidence="9">
    <location>
        <begin position="556"/>
        <end position="620"/>
    </location>
</feature>
<evidence type="ECO:0000256" key="2">
    <source>
        <dbReference type="ARBA" id="ARBA00012543"/>
    </source>
</evidence>
<evidence type="ECO:0000256" key="4">
    <source>
        <dbReference type="ARBA" id="ARBA00022692"/>
    </source>
</evidence>
<dbReference type="PANTHER" id="PTHR22914">
    <property type="entry name" value="CHITIN SYNTHASE"/>
    <property type="match status" value="1"/>
</dbReference>
<keyword evidence="3" id="KW-0328">Glycosyltransferase</keyword>
<keyword evidence="4 8" id="KW-0812">Transmembrane</keyword>
<proteinExistence type="predicted"/>
<dbReference type="AlphaFoldDB" id="A0A7M5WVI9"/>
<evidence type="ECO:0000259" key="9">
    <source>
        <dbReference type="PROSITE" id="PS50105"/>
    </source>
</evidence>
<dbReference type="InterPro" id="IPR029044">
    <property type="entry name" value="Nucleotide-diphossugar_trans"/>
</dbReference>
<keyword evidence="5 8" id="KW-1133">Transmembrane helix</keyword>
<dbReference type="SUPFAM" id="SSF47769">
    <property type="entry name" value="SAM/Pointed domain"/>
    <property type="match status" value="2"/>
</dbReference>
<feature type="compositionally biased region" description="Acidic residues" evidence="7">
    <location>
        <begin position="446"/>
        <end position="469"/>
    </location>
</feature>
<evidence type="ECO:0000256" key="5">
    <source>
        <dbReference type="ARBA" id="ARBA00022989"/>
    </source>
</evidence>
<feature type="transmembrane region" description="Helical" evidence="8">
    <location>
        <begin position="270"/>
        <end position="291"/>
    </location>
</feature>
<dbReference type="InterPro" id="IPR004835">
    <property type="entry name" value="Chitin_synth"/>
</dbReference>
<dbReference type="PROSITE" id="PS50105">
    <property type="entry name" value="SAM_DOMAIN"/>
    <property type="match status" value="2"/>
</dbReference>
<reference evidence="10" key="1">
    <citation type="submission" date="2021-01" db="UniProtKB">
        <authorList>
            <consortium name="EnsemblMetazoa"/>
        </authorList>
    </citation>
    <scope>IDENTIFICATION</scope>
</reference>
<dbReference type="EC" id="2.4.1.16" evidence="2"/>